<evidence type="ECO:0000313" key="1">
    <source>
        <dbReference type="EMBL" id="CUP14586.1"/>
    </source>
</evidence>
<accession>A0A174KVY1</accession>
<sequence length="320" mass="35149">MKKKTGKRIRCGSPAGAIFVLGVLILVVGGSFAAYTNFQSVKRVVSTGTQSDTMFGSNYLSLIRLTDENPPVKRISLVESDNYYTIMVIVCNYVWGDETLYNPKNITYEVSAVLTATDGGENLPDGIKEITMSGNSFDTNGTCTLKDQKLAAGKAEKNSYSFRIPKALKDKIKIQITAEPDSSSADAVNSQKLAAILSFADYKVTKNWTGKFLDSTINKSPLDYDAFNYEISGNGEGKVAVTWDDKLQLSSWTVIGGKNTTVPEQGKHSYVFDVDASTTAIQFQFYRNPDKPLEEKDNNWISFGSLVTVSYQEKKAEGAE</sequence>
<proteinExistence type="predicted"/>
<dbReference type="Proteomes" id="UP000095709">
    <property type="component" value="Unassembled WGS sequence"/>
</dbReference>
<dbReference type="EMBL" id="CZAL01000006">
    <property type="protein sequence ID" value="CUP14586.1"/>
    <property type="molecule type" value="Genomic_DNA"/>
</dbReference>
<evidence type="ECO:0000313" key="2">
    <source>
        <dbReference type="Proteomes" id="UP000095709"/>
    </source>
</evidence>
<gene>
    <name evidence="1" type="ORF">ERS852498_01340</name>
</gene>
<protein>
    <submittedName>
        <fullName evidence="1">Uncharacterized protein</fullName>
    </submittedName>
</protein>
<organism evidence="1 2">
    <name type="scientific">Fusicatenibacter saccharivorans</name>
    <dbReference type="NCBI Taxonomy" id="1150298"/>
    <lineage>
        <taxon>Bacteria</taxon>
        <taxon>Bacillati</taxon>
        <taxon>Bacillota</taxon>
        <taxon>Clostridia</taxon>
        <taxon>Lachnospirales</taxon>
        <taxon>Lachnospiraceae</taxon>
        <taxon>Fusicatenibacter</taxon>
    </lineage>
</organism>
<reference evidence="1 2" key="1">
    <citation type="submission" date="2015-09" db="EMBL/GenBank/DDBJ databases">
        <authorList>
            <consortium name="Pathogen Informatics"/>
        </authorList>
    </citation>
    <scope>NUCLEOTIDE SEQUENCE [LARGE SCALE GENOMIC DNA]</scope>
    <source>
        <strain evidence="1 2">2789STDY5834885</strain>
    </source>
</reference>
<dbReference type="AlphaFoldDB" id="A0A174KVY1"/>
<name>A0A174KVY1_9FIRM</name>
<dbReference type="RefSeq" id="WP_055266211.1">
    <property type="nucleotide sequence ID" value="NZ_CZAL01000006.1"/>
</dbReference>